<evidence type="ECO:0000313" key="2">
    <source>
        <dbReference type="Proteomes" id="UP000002574"/>
    </source>
</evidence>
<evidence type="ECO:0000313" key="1">
    <source>
        <dbReference type="EMBL" id="BAI68483.1"/>
    </source>
</evidence>
<dbReference type="KEGG" id="hth:HTH_0016"/>
<keyword evidence="2" id="KW-1185">Reference proteome</keyword>
<dbReference type="AlphaFoldDB" id="D3DF81"/>
<dbReference type="EMBL" id="AP011112">
    <property type="protein sequence ID" value="BAI68483.1"/>
    <property type="molecule type" value="Genomic_DNA"/>
</dbReference>
<name>D3DF81_HYDTT</name>
<reference evidence="1 2" key="1">
    <citation type="journal article" date="2010" name="J. Bacteriol.">
        <title>Complete genome sequence of the thermophilic, obligately chemolithoautotrophic hydrogen-oxidizing bacterium Hydrogenobacter thermophilus TK-6.</title>
        <authorList>
            <person name="Arai H."/>
            <person name="Kanbe H."/>
            <person name="Ishii M."/>
            <person name="Igarashi Y."/>
        </authorList>
    </citation>
    <scope>NUCLEOTIDE SEQUENCE [LARGE SCALE GENOMIC DNA]</scope>
    <source>
        <strain evidence="2">DSM 6534 / IAM 12695 / TK-6 [Tokyo]</strain>
    </source>
</reference>
<organism evidence="1 2">
    <name type="scientific">Hydrogenobacter thermophilus (strain DSM 6534 / IAM 12695 / TK-6)</name>
    <dbReference type="NCBI Taxonomy" id="608538"/>
    <lineage>
        <taxon>Bacteria</taxon>
        <taxon>Pseudomonadati</taxon>
        <taxon>Aquificota</taxon>
        <taxon>Aquificia</taxon>
        <taxon>Aquificales</taxon>
        <taxon>Aquificaceae</taxon>
        <taxon>Hydrogenobacter</taxon>
    </lineage>
</organism>
<accession>D3DF81</accession>
<protein>
    <submittedName>
        <fullName evidence="1">Uncharacterized protein</fullName>
    </submittedName>
</protein>
<dbReference type="KEGG" id="hte:Hydth_0017"/>
<proteinExistence type="predicted"/>
<gene>
    <name evidence="1" type="ordered locus">HTH_0016</name>
</gene>
<sequence>MSKKRTLKIILQDIIEEIEKIKKFKLPELEKAVNFLLEKES</sequence>
<dbReference type="Proteomes" id="UP000002574">
    <property type="component" value="Chromosome"/>
</dbReference>